<dbReference type="InterPro" id="IPR052337">
    <property type="entry name" value="SAT4-like"/>
</dbReference>
<evidence type="ECO:0000256" key="12">
    <source>
        <dbReference type="ARBA" id="ARBA00023288"/>
    </source>
</evidence>
<dbReference type="PROSITE" id="PS52012">
    <property type="entry name" value="CFEM"/>
    <property type="match status" value="1"/>
</dbReference>
<gene>
    <name evidence="19" type="ORF">T310_0082</name>
</gene>
<comment type="caution">
    <text evidence="19">The sequence shown here is derived from an EMBL/GenBank/DDBJ whole genome shotgun (WGS) entry which is preliminary data.</text>
</comment>
<keyword evidence="9 16" id="KW-1133">Transmembrane helix</keyword>
<evidence type="ECO:0000256" key="9">
    <source>
        <dbReference type="ARBA" id="ARBA00022989"/>
    </source>
</evidence>
<dbReference type="SMART" id="SM00747">
    <property type="entry name" value="CFEM"/>
    <property type="match status" value="1"/>
</dbReference>
<dbReference type="AlphaFoldDB" id="A0A0F4Z5Q5"/>
<organism evidence="19 20">
    <name type="scientific">Rasamsonia emersonii (strain ATCC 16479 / CBS 393.64 / IMI 116815)</name>
    <dbReference type="NCBI Taxonomy" id="1408163"/>
    <lineage>
        <taxon>Eukaryota</taxon>
        <taxon>Fungi</taxon>
        <taxon>Dikarya</taxon>
        <taxon>Ascomycota</taxon>
        <taxon>Pezizomycotina</taxon>
        <taxon>Eurotiomycetes</taxon>
        <taxon>Eurotiomycetidae</taxon>
        <taxon>Eurotiales</taxon>
        <taxon>Trichocomaceae</taxon>
        <taxon>Rasamsonia</taxon>
    </lineage>
</organism>
<evidence type="ECO:0000256" key="4">
    <source>
        <dbReference type="ARBA" id="ARBA00010031"/>
    </source>
</evidence>
<keyword evidence="6" id="KW-0336">GPI-anchor</keyword>
<dbReference type="GeneID" id="25312146"/>
<dbReference type="STRING" id="1408163.A0A0F4Z5Q5"/>
<keyword evidence="12" id="KW-0449">Lipoprotein</keyword>
<name>A0A0F4Z5Q5_RASE3</name>
<evidence type="ECO:0000256" key="7">
    <source>
        <dbReference type="ARBA" id="ARBA00022692"/>
    </source>
</evidence>
<keyword evidence="6" id="KW-0325">Glycoprotein</keyword>
<dbReference type="GO" id="GO:0098552">
    <property type="term" value="C:side of membrane"/>
    <property type="evidence" value="ECO:0007669"/>
    <property type="project" value="UniProtKB-KW"/>
</dbReference>
<feature type="region of interest" description="Disordered" evidence="15">
    <location>
        <begin position="437"/>
        <end position="468"/>
    </location>
</feature>
<evidence type="ECO:0000256" key="6">
    <source>
        <dbReference type="ARBA" id="ARBA00022622"/>
    </source>
</evidence>
<dbReference type="PANTHER" id="PTHR33048:SF160">
    <property type="entry name" value="SAT4 FAMILY MEMBRANE PROTEIN"/>
    <property type="match status" value="1"/>
</dbReference>
<dbReference type="InterPro" id="IPR008427">
    <property type="entry name" value="Extracellular_membr_CFEM_dom"/>
</dbReference>
<feature type="transmembrane region" description="Helical" evidence="16">
    <location>
        <begin position="273"/>
        <end position="295"/>
    </location>
</feature>
<evidence type="ECO:0000256" key="11">
    <source>
        <dbReference type="ARBA" id="ARBA00023157"/>
    </source>
</evidence>
<dbReference type="GO" id="GO:0005576">
    <property type="term" value="C:extracellular region"/>
    <property type="evidence" value="ECO:0007669"/>
    <property type="project" value="UniProtKB-SubCell"/>
</dbReference>
<evidence type="ECO:0000313" key="19">
    <source>
        <dbReference type="EMBL" id="KKA25879.1"/>
    </source>
</evidence>
<evidence type="ECO:0000256" key="8">
    <source>
        <dbReference type="ARBA" id="ARBA00022729"/>
    </source>
</evidence>
<keyword evidence="10 16" id="KW-0472">Membrane</keyword>
<accession>A0A0F4Z5Q5</accession>
<dbReference type="EMBL" id="LASV01000007">
    <property type="protein sequence ID" value="KKA25879.1"/>
    <property type="molecule type" value="Genomic_DNA"/>
</dbReference>
<evidence type="ECO:0000256" key="1">
    <source>
        <dbReference type="ARBA" id="ARBA00004141"/>
    </source>
</evidence>
<comment type="similarity">
    <text evidence="4">Belongs to the RBT5 family.</text>
</comment>
<feature type="domain" description="CFEM" evidence="18">
    <location>
        <begin position="49"/>
        <end position="161"/>
    </location>
</feature>
<feature type="compositionally biased region" description="Basic and acidic residues" evidence="15">
    <location>
        <begin position="448"/>
        <end position="460"/>
    </location>
</feature>
<dbReference type="Pfam" id="PF05730">
    <property type="entry name" value="CFEM"/>
    <property type="match status" value="1"/>
</dbReference>
<keyword evidence="11 14" id="KW-1015">Disulfide bond</keyword>
<sequence length="482" mass="51846">MRFLWVLVSAAWLTTAAAQTQASGAAQTPAAGSAGAAAAAGVGTAGGAAAAGAAGSSAEAAAAAAEMEALAKVMPPCGLKCLAESIPKSSCAPTNQTCICTDPELTAAITLCVQETCTIKESLTTKNVTMTMCHAPVRDRTAAVWVPGIIGGVLAVLAFILRMAARLPRFGGQFGLDDWTMVLVMVCSILRGEARQRKADSDQALVIPLTALSVVLPLHGLGKDIWTVPFDDITYVLYIYFFDESIYLSILPLTKISILFFYLRIFPKKSFRIATYVVMALNVGYLISFVLISVFQCRPLDAAWLRWDGEHPAKCNNINAQGWAAAALNMVLDLLTMSLPLRELSKLSMSLRKKAQVMLMFCVGFFVTIVSVVRLHSMIQFANTENLTWDYVPIGYWSTIEVDVGVICACMPAMRSFLFHLFPSVFESTIRDASASYGVGHSQTGSRLDGKISQKPKDAPDESDFIPLVDVSPSVSHTQKMA</sequence>
<evidence type="ECO:0000256" key="15">
    <source>
        <dbReference type="SAM" id="MobiDB-lite"/>
    </source>
</evidence>
<feature type="transmembrane region" description="Helical" evidence="16">
    <location>
        <begin position="357"/>
        <end position="382"/>
    </location>
</feature>
<dbReference type="PANTHER" id="PTHR33048">
    <property type="entry name" value="PTH11-LIKE INTEGRAL MEMBRANE PROTEIN (AFU_ORTHOLOGUE AFUA_5G11245)"/>
    <property type="match status" value="1"/>
</dbReference>
<dbReference type="InterPro" id="IPR049326">
    <property type="entry name" value="Rhodopsin_dom_fungi"/>
</dbReference>
<evidence type="ECO:0000256" key="13">
    <source>
        <dbReference type="ARBA" id="ARBA00038359"/>
    </source>
</evidence>
<protein>
    <submittedName>
        <fullName evidence="19">Integral membrane protein</fullName>
    </submittedName>
</protein>
<proteinExistence type="inferred from homology"/>
<feature type="disulfide bond" evidence="14">
    <location>
        <begin position="81"/>
        <end position="112"/>
    </location>
</feature>
<dbReference type="Proteomes" id="UP000053958">
    <property type="component" value="Unassembled WGS sequence"/>
</dbReference>
<evidence type="ECO:0000313" key="20">
    <source>
        <dbReference type="Proteomes" id="UP000053958"/>
    </source>
</evidence>
<comment type="similarity">
    <text evidence="13">Belongs to the SAT4 family.</text>
</comment>
<keyword evidence="5" id="KW-0964">Secreted</keyword>
<dbReference type="RefSeq" id="XP_013332491.1">
    <property type="nucleotide sequence ID" value="XM_013477037.1"/>
</dbReference>
<keyword evidence="20" id="KW-1185">Reference proteome</keyword>
<evidence type="ECO:0000256" key="16">
    <source>
        <dbReference type="SAM" id="Phobius"/>
    </source>
</evidence>
<reference evidence="19 20" key="1">
    <citation type="submission" date="2015-04" db="EMBL/GenBank/DDBJ databases">
        <authorList>
            <person name="Heijne W.H."/>
            <person name="Fedorova N.D."/>
            <person name="Nierman W.C."/>
            <person name="Vollebregt A.W."/>
            <person name="Zhao Z."/>
            <person name="Wu L."/>
            <person name="Kumar M."/>
            <person name="Stam H."/>
            <person name="van den Berg M.A."/>
            <person name="Pel H.J."/>
        </authorList>
    </citation>
    <scope>NUCLEOTIDE SEQUENCE [LARGE SCALE GENOMIC DNA]</scope>
    <source>
        <strain evidence="19 20">CBS 393.64</strain>
    </source>
</reference>
<evidence type="ECO:0000256" key="10">
    <source>
        <dbReference type="ARBA" id="ARBA00023136"/>
    </source>
</evidence>
<feature type="transmembrane region" description="Helical" evidence="16">
    <location>
        <begin position="142"/>
        <end position="161"/>
    </location>
</feature>
<evidence type="ECO:0000256" key="17">
    <source>
        <dbReference type="SAM" id="SignalP"/>
    </source>
</evidence>
<comment type="subcellular location">
    <subcellularLocation>
        <location evidence="2">Membrane</location>
        <topology evidence="2">Lipid-anchor</topology>
        <topology evidence="2">GPI-anchor</topology>
    </subcellularLocation>
    <subcellularLocation>
        <location evidence="1">Membrane</location>
        <topology evidence="1">Multi-pass membrane protein</topology>
    </subcellularLocation>
    <subcellularLocation>
        <location evidence="3">Secreted</location>
    </subcellularLocation>
</comment>
<dbReference type="Pfam" id="PF20684">
    <property type="entry name" value="Fung_rhodopsin"/>
    <property type="match status" value="1"/>
</dbReference>
<feature type="disulfide bond" evidence="14">
    <location>
        <begin position="100"/>
        <end position="133"/>
    </location>
</feature>
<feature type="transmembrane region" description="Helical" evidence="16">
    <location>
        <begin position="205"/>
        <end position="226"/>
    </location>
</feature>
<keyword evidence="8 17" id="KW-0732">Signal</keyword>
<feature type="signal peptide" evidence="17">
    <location>
        <begin position="1"/>
        <end position="18"/>
    </location>
</feature>
<evidence type="ECO:0000259" key="18">
    <source>
        <dbReference type="PROSITE" id="PS52012"/>
    </source>
</evidence>
<evidence type="ECO:0000256" key="14">
    <source>
        <dbReference type="PROSITE-ProRule" id="PRU01356"/>
    </source>
</evidence>
<keyword evidence="7 16" id="KW-0812">Transmembrane</keyword>
<feature type="transmembrane region" description="Helical" evidence="16">
    <location>
        <begin position="246"/>
        <end position="266"/>
    </location>
</feature>
<feature type="disulfide bond" evidence="14">
    <location>
        <begin position="77"/>
        <end position="117"/>
    </location>
</feature>
<dbReference type="OrthoDB" id="2496787at2759"/>
<comment type="caution">
    <text evidence="14">Lacks conserved residue(s) required for the propagation of feature annotation.</text>
</comment>
<evidence type="ECO:0000256" key="3">
    <source>
        <dbReference type="ARBA" id="ARBA00004613"/>
    </source>
</evidence>
<evidence type="ECO:0000256" key="2">
    <source>
        <dbReference type="ARBA" id="ARBA00004589"/>
    </source>
</evidence>
<feature type="chain" id="PRO_5002482487" evidence="17">
    <location>
        <begin position="19"/>
        <end position="482"/>
    </location>
</feature>
<feature type="disulfide bond" evidence="14">
    <location>
        <begin position="91"/>
        <end position="98"/>
    </location>
</feature>
<evidence type="ECO:0000256" key="5">
    <source>
        <dbReference type="ARBA" id="ARBA00022525"/>
    </source>
</evidence>